<dbReference type="AlphaFoldDB" id="A0A2U1K714"/>
<dbReference type="Proteomes" id="UP000245998">
    <property type="component" value="Unassembled WGS sequence"/>
</dbReference>
<dbReference type="GO" id="GO:0016020">
    <property type="term" value="C:membrane"/>
    <property type="evidence" value="ECO:0007669"/>
    <property type="project" value="GOC"/>
</dbReference>
<evidence type="ECO:0000313" key="5">
    <source>
        <dbReference type="Proteomes" id="UP000245998"/>
    </source>
</evidence>
<keyword evidence="2" id="KW-0378">Hydrolase</keyword>
<dbReference type="Gene3D" id="3.60.21.10">
    <property type="match status" value="1"/>
</dbReference>
<organism evidence="4 5">
    <name type="scientific">Pueribacillus theae</name>
    <dbReference type="NCBI Taxonomy" id="2171751"/>
    <lineage>
        <taxon>Bacteria</taxon>
        <taxon>Bacillati</taxon>
        <taxon>Bacillota</taxon>
        <taxon>Bacilli</taxon>
        <taxon>Bacillales</taxon>
        <taxon>Bacillaceae</taxon>
        <taxon>Pueribacillus</taxon>
    </lineage>
</organism>
<dbReference type="EMBL" id="QCZG01000002">
    <property type="protein sequence ID" value="PWA13317.1"/>
    <property type="molecule type" value="Genomic_DNA"/>
</dbReference>
<dbReference type="OrthoDB" id="9780884at2"/>
<evidence type="ECO:0000313" key="4">
    <source>
        <dbReference type="EMBL" id="PWA13317.1"/>
    </source>
</evidence>
<name>A0A2U1K714_9BACI</name>
<dbReference type="PANTHER" id="PTHR31302:SF31">
    <property type="entry name" value="PHOSPHODIESTERASE YAEI"/>
    <property type="match status" value="1"/>
</dbReference>
<protein>
    <submittedName>
        <fullName evidence="4">Phosphoesterase</fullName>
    </submittedName>
</protein>
<evidence type="ECO:0000256" key="1">
    <source>
        <dbReference type="ARBA" id="ARBA00022723"/>
    </source>
</evidence>
<dbReference type="GO" id="GO:0009245">
    <property type="term" value="P:lipid A biosynthetic process"/>
    <property type="evidence" value="ECO:0007669"/>
    <property type="project" value="TreeGrafter"/>
</dbReference>
<proteinExistence type="predicted"/>
<dbReference type="InterPro" id="IPR029052">
    <property type="entry name" value="Metallo-depent_PP-like"/>
</dbReference>
<comment type="caution">
    <text evidence="4">The sequence shown here is derived from an EMBL/GenBank/DDBJ whole genome shotgun (WGS) entry which is preliminary data.</text>
</comment>
<dbReference type="InterPro" id="IPR004843">
    <property type="entry name" value="Calcineurin-like_PHP"/>
</dbReference>
<reference evidence="4 5" key="1">
    <citation type="submission" date="2018-04" db="EMBL/GenBank/DDBJ databases">
        <title>Camelliibacillus theae gen. nov., sp. nov., isolated from Pu'er tea.</title>
        <authorList>
            <person name="Niu L."/>
        </authorList>
    </citation>
    <scope>NUCLEOTIDE SEQUENCE [LARGE SCALE GENOMIC DNA]</scope>
    <source>
        <strain evidence="4 5">T8</strain>
    </source>
</reference>
<keyword evidence="5" id="KW-1185">Reference proteome</keyword>
<feature type="domain" description="Calcineurin-like phosphoesterase" evidence="3">
    <location>
        <begin position="41"/>
        <end position="213"/>
    </location>
</feature>
<evidence type="ECO:0000259" key="3">
    <source>
        <dbReference type="Pfam" id="PF00149"/>
    </source>
</evidence>
<dbReference type="InterPro" id="IPR051158">
    <property type="entry name" value="Metallophosphoesterase_sf"/>
</dbReference>
<dbReference type="GO" id="GO:0008758">
    <property type="term" value="F:UDP-2,3-diacylglucosamine hydrolase activity"/>
    <property type="evidence" value="ECO:0007669"/>
    <property type="project" value="TreeGrafter"/>
</dbReference>
<sequence length="275" mass="30861">MFTSLGLILFFALFLYANNNIITINKEEIHLKDLPEDFDGMRIVHLSDLHDAAFGERQNRLLKKVRNAEPDFIFFTGDLVDRNRYRLENSLHLIDGLLEIAPVYYVTGNHEISANKVEDITEILEERGVIVLRNHVQLIKKGNSTIAIGGIDDPLMRISELEDEKTITSTNIEKAFTGIPEGTFALLLSHRPEQMEAYVEKEMNVVFSGHAHGGQVRIPLVGGLVAPGQGLFPKYTSGIYSAGETHMVVNRGLGNSLFPFRIFNFPEVIVVTLKN</sequence>
<dbReference type="GO" id="GO:0046872">
    <property type="term" value="F:metal ion binding"/>
    <property type="evidence" value="ECO:0007669"/>
    <property type="project" value="UniProtKB-KW"/>
</dbReference>
<dbReference type="Pfam" id="PF00149">
    <property type="entry name" value="Metallophos"/>
    <property type="match status" value="1"/>
</dbReference>
<gene>
    <name evidence="4" type="ORF">DCC39_02265</name>
</gene>
<dbReference type="SUPFAM" id="SSF56300">
    <property type="entry name" value="Metallo-dependent phosphatases"/>
    <property type="match status" value="1"/>
</dbReference>
<dbReference type="CDD" id="cd07385">
    <property type="entry name" value="MPP_YkuE_C"/>
    <property type="match status" value="1"/>
</dbReference>
<evidence type="ECO:0000256" key="2">
    <source>
        <dbReference type="ARBA" id="ARBA00022801"/>
    </source>
</evidence>
<accession>A0A2U1K714</accession>
<keyword evidence="1" id="KW-0479">Metal-binding</keyword>
<dbReference type="PANTHER" id="PTHR31302">
    <property type="entry name" value="TRANSMEMBRANE PROTEIN WITH METALLOPHOSPHOESTERASE DOMAIN-RELATED"/>
    <property type="match status" value="1"/>
</dbReference>